<sequence length="746" mass="78306">MAIELQVRESVLTHTVSEWVQKQLFTMCVPTGTPAITVDHLDVVPGSVVILPSAVGGIDIRLTAAIYTVNAADVLSHSNSVPDGAKVPTGEVHVTVPLAIDGAKLTVGSPSNSVVAPGLPPLVTGLIQTRVGATISPIAGTVLFDCAPIASALEAFLPADPTLGLGDGLVALRFGTAGGTVSQLGAGQEWGIFLDADDAVGLLLRQVPSEFPTKVNAHWKPNGATPAIEADTSYDFEVLGVDVAGIDVNITAGIELVLPRTLRMSAEWDVDLTGLVDFLEDTAEGIVRGLVRRMLPNVDHTGDKSFSYDFELPAIPMFLDARPRWANITSSPAGMTLGGPVQPGAEAPRDVLDARVSAFGKPSAWFNCRARAESGNGSAPTHFDASDPKVRVRGGVTLIDAGAICGAEVLAPNAGLPIKSITTDGVGFDLTIGQAGAITSDVRVIVRTARGVRLVDLGRPVIRRAADGGVDVAVYYVDNCLYLSGVHLKLAIGETLTKEDFEPVPLEVDGWIPALGAGRGLASHLASIDRLDPRELITVRGHGFRVEVEANDNGFAVVPAVVASAETMREVVVERAGRRAFEGTVRVRTVEFTWLAEVGPAEMAAVRDVDGSAYLNRITNGEKLTEAFDPLGEVAFERVGDERVELNPQPLPPIDVPAALRMAEAAGVRDAMGAQFLPGIDDSVALVTTRDGRTLVVSDQGVTGEWGGPTVGMIVDGNFAVAQSGSALHLFSVTRPKDVRLRASRL</sequence>
<name>A0A917G8T6_9NOCA</name>
<evidence type="ECO:0000313" key="1">
    <source>
        <dbReference type="EMBL" id="GGG29340.1"/>
    </source>
</evidence>
<protein>
    <submittedName>
        <fullName evidence="1">Uncharacterized protein</fullName>
    </submittedName>
</protein>
<reference evidence="1" key="2">
    <citation type="submission" date="2020-09" db="EMBL/GenBank/DDBJ databases">
        <authorList>
            <person name="Sun Q."/>
            <person name="Sedlacek I."/>
        </authorList>
    </citation>
    <scope>NUCLEOTIDE SEQUENCE</scope>
    <source>
        <strain evidence="1">CCM 7905</strain>
    </source>
</reference>
<proteinExistence type="predicted"/>
<comment type="caution">
    <text evidence="1">The sequence shown here is derived from an EMBL/GenBank/DDBJ whole genome shotgun (WGS) entry which is preliminary data.</text>
</comment>
<dbReference type="EMBL" id="BMCU01000009">
    <property type="protein sequence ID" value="GGG29340.1"/>
    <property type="molecule type" value="Genomic_DNA"/>
</dbReference>
<evidence type="ECO:0000313" key="2">
    <source>
        <dbReference type="Proteomes" id="UP000654257"/>
    </source>
</evidence>
<accession>A0A917G8T6</accession>
<dbReference type="RefSeq" id="WP_188547988.1">
    <property type="nucleotide sequence ID" value="NZ_BMCU01000009.1"/>
</dbReference>
<organism evidence="1 2">
    <name type="scientific">Rhodococcoides trifolii</name>
    <dbReference type="NCBI Taxonomy" id="908250"/>
    <lineage>
        <taxon>Bacteria</taxon>
        <taxon>Bacillati</taxon>
        <taxon>Actinomycetota</taxon>
        <taxon>Actinomycetes</taxon>
        <taxon>Mycobacteriales</taxon>
        <taxon>Nocardiaceae</taxon>
        <taxon>Rhodococcoides</taxon>
    </lineage>
</organism>
<reference evidence="1" key="1">
    <citation type="journal article" date="2014" name="Int. J. Syst. Evol. Microbiol.">
        <title>Complete genome sequence of Corynebacterium casei LMG S-19264T (=DSM 44701T), isolated from a smear-ripened cheese.</title>
        <authorList>
            <consortium name="US DOE Joint Genome Institute (JGI-PGF)"/>
            <person name="Walter F."/>
            <person name="Albersmeier A."/>
            <person name="Kalinowski J."/>
            <person name="Ruckert C."/>
        </authorList>
    </citation>
    <scope>NUCLEOTIDE SEQUENCE</scope>
    <source>
        <strain evidence="1">CCM 7905</strain>
    </source>
</reference>
<dbReference type="AlphaFoldDB" id="A0A917G8T6"/>
<dbReference type="Proteomes" id="UP000654257">
    <property type="component" value="Unassembled WGS sequence"/>
</dbReference>
<gene>
    <name evidence="1" type="ORF">GCM10007304_48970</name>
</gene>
<keyword evidence="2" id="KW-1185">Reference proteome</keyword>